<dbReference type="Pfam" id="PF00155">
    <property type="entry name" value="Aminotran_1_2"/>
    <property type="match status" value="1"/>
</dbReference>
<dbReference type="CDD" id="cd07377">
    <property type="entry name" value="WHTH_GntR"/>
    <property type="match status" value="1"/>
</dbReference>
<evidence type="ECO:0000313" key="10">
    <source>
        <dbReference type="Proteomes" id="UP000033607"/>
    </source>
</evidence>
<dbReference type="Proteomes" id="UP000033607">
    <property type="component" value="Unassembled WGS sequence"/>
</dbReference>
<dbReference type="SMART" id="SM00345">
    <property type="entry name" value="HTH_GNTR"/>
    <property type="match status" value="1"/>
</dbReference>
<dbReference type="FunFam" id="3.40.640.10:FF:000023">
    <property type="entry name" value="Transcriptional regulator, GntR family"/>
    <property type="match status" value="1"/>
</dbReference>
<dbReference type="GO" id="GO:0003677">
    <property type="term" value="F:DNA binding"/>
    <property type="evidence" value="ECO:0007669"/>
    <property type="project" value="UniProtKB-KW"/>
</dbReference>
<dbReference type="GO" id="GO:0003700">
    <property type="term" value="F:DNA-binding transcription factor activity"/>
    <property type="evidence" value="ECO:0007669"/>
    <property type="project" value="InterPro"/>
</dbReference>
<dbReference type="SUPFAM" id="SSF46785">
    <property type="entry name" value="Winged helix' DNA-binding domain"/>
    <property type="match status" value="1"/>
</dbReference>
<dbReference type="Gene3D" id="3.90.1150.10">
    <property type="entry name" value="Aspartate Aminotransferase, domain 1"/>
    <property type="match status" value="1"/>
</dbReference>
<keyword evidence="3" id="KW-0808">Transferase</keyword>
<keyword evidence="6" id="KW-0238">DNA-binding</keyword>
<comment type="caution">
    <text evidence="9">The sequence shown here is derived from an EMBL/GenBank/DDBJ whole genome shotgun (WGS) entry which is preliminary data.</text>
</comment>
<comment type="similarity">
    <text evidence="1">In the C-terminal section; belongs to the class-I pyridoxal-phosphate-dependent aminotransferase family.</text>
</comment>
<evidence type="ECO:0000256" key="1">
    <source>
        <dbReference type="ARBA" id="ARBA00005384"/>
    </source>
</evidence>
<organism evidence="9 10">
    <name type="scientific">Limnoraphis robusta CS-951</name>
    <dbReference type="NCBI Taxonomy" id="1637645"/>
    <lineage>
        <taxon>Bacteria</taxon>
        <taxon>Bacillati</taxon>
        <taxon>Cyanobacteriota</taxon>
        <taxon>Cyanophyceae</taxon>
        <taxon>Oscillatoriophycideae</taxon>
        <taxon>Oscillatoriales</taxon>
        <taxon>Sirenicapillariaceae</taxon>
        <taxon>Limnoraphis</taxon>
    </lineage>
</organism>
<dbReference type="SUPFAM" id="SSF53383">
    <property type="entry name" value="PLP-dependent transferases"/>
    <property type="match status" value="1"/>
</dbReference>
<dbReference type="InterPro" id="IPR036390">
    <property type="entry name" value="WH_DNA-bd_sf"/>
</dbReference>
<name>A0A0F5YD14_9CYAN</name>
<dbReference type="Gene3D" id="1.10.10.10">
    <property type="entry name" value="Winged helix-like DNA-binding domain superfamily/Winged helix DNA-binding domain"/>
    <property type="match status" value="1"/>
</dbReference>
<accession>A0A0F5YD14</accession>
<evidence type="ECO:0000259" key="8">
    <source>
        <dbReference type="PROSITE" id="PS50949"/>
    </source>
</evidence>
<dbReference type="InterPro" id="IPR004839">
    <property type="entry name" value="Aminotransferase_I/II_large"/>
</dbReference>
<dbReference type="GO" id="GO:0008483">
    <property type="term" value="F:transaminase activity"/>
    <property type="evidence" value="ECO:0007669"/>
    <property type="project" value="UniProtKB-KW"/>
</dbReference>
<evidence type="ECO:0000256" key="3">
    <source>
        <dbReference type="ARBA" id="ARBA00022679"/>
    </source>
</evidence>
<dbReference type="PATRIC" id="fig|1637645.4.peg.1835"/>
<dbReference type="InterPro" id="IPR051446">
    <property type="entry name" value="HTH_trans_reg/aminotransferase"/>
</dbReference>
<keyword evidence="4" id="KW-0663">Pyridoxal phosphate</keyword>
<dbReference type="InterPro" id="IPR015424">
    <property type="entry name" value="PyrdxlP-dep_Trfase"/>
</dbReference>
<keyword evidence="7" id="KW-0804">Transcription</keyword>
<dbReference type="InterPro" id="IPR015422">
    <property type="entry name" value="PyrdxlP-dep_Trfase_small"/>
</dbReference>
<dbReference type="EMBL" id="LATL02000091">
    <property type="protein sequence ID" value="KKD36613.1"/>
    <property type="molecule type" value="Genomic_DNA"/>
</dbReference>
<dbReference type="PANTHER" id="PTHR46577:SF2">
    <property type="entry name" value="TRANSCRIPTIONAL REGULATORY PROTEIN"/>
    <property type="match status" value="1"/>
</dbReference>
<dbReference type="RefSeq" id="WP_046280120.1">
    <property type="nucleotide sequence ID" value="NZ_LATL02000091.1"/>
</dbReference>
<dbReference type="PANTHER" id="PTHR46577">
    <property type="entry name" value="HTH-TYPE TRANSCRIPTIONAL REGULATORY PROTEIN GABR"/>
    <property type="match status" value="1"/>
</dbReference>
<dbReference type="Pfam" id="PF00392">
    <property type="entry name" value="GntR"/>
    <property type="match status" value="1"/>
</dbReference>
<reference evidence="9 10" key="1">
    <citation type="submission" date="2015-06" db="EMBL/GenBank/DDBJ databases">
        <title>Draft genome assembly of filamentous brackish cyanobacterium Limnoraphis robusta strain CS-951.</title>
        <authorList>
            <person name="Willis A."/>
            <person name="Parks M."/>
            <person name="Burford M.A."/>
        </authorList>
    </citation>
    <scope>NUCLEOTIDE SEQUENCE [LARGE SCALE GENOMIC DNA]</scope>
    <source>
        <strain evidence="9 10">CS-951</strain>
    </source>
</reference>
<dbReference type="PROSITE" id="PS50949">
    <property type="entry name" value="HTH_GNTR"/>
    <property type="match status" value="1"/>
</dbReference>
<gene>
    <name evidence="9" type="ORF">WN50_18820</name>
</gene>
<dbReference type="Gene3D" id="3.40.640.10">
    <property type="entry name" value="Type I PLP-dependent aspartate aminotransferase-like (Major domain)"/>
    <property type="match status" value="1"/>
</dbReference>
<protein>
    <submittedName>
        <fullName evidence="9">GntR family transcriptional regulator</fullName>
    </submittedName>
</protein>
<evidence type="ECO:0000256" key="7">
    <source>
        <dbReference type="ARBA" id="ARBA00023163"/>
    </source>
</evidence>
<dbReference type="InterPro" id="IPR036388">
    <property type="entry name" value="WH-like_DNA-bd_sf"/>
</dbReference>
<feature type="domain" description="HTH gntR-type" evidence="8">
    <location>
        <begin position="12"/>
        <end position="80"/>
    </location>
</feature>
<dbReference type="InterPro" id="IPR015421">
    <property type="entry name" value="PyrdxlP-dep_Trfase_major"/>
</dbReference>
<dbReference type="InterPro" id="IPR000524">
    <property type="entry name" value="Tscrpt_reg_HTH_GntR"/>
</dbReference>
<keyword evidence="5" id="KW-0805">Transcription regulation</keyword>
<evidence type="ECO:0000256" key="4">
    <source>
        <dbReference type="ARBA" id="ARBA00022898"/>
    </source>
</evidence>
<evidence type="ECO:0000256" key="6">
    <source>
        <dbReference type="ARBA" id="ARBA00023125"/>
    </source>
</evidence>
<evidence type="ECO:0000313" key="9">
    <source>
        <dbReference type="EMBL" id="KKD36613.1"/>
    </source>
</evidence>
<dbReference type="AlphaFoldDB" id="A0A0F5YD14"/>
<keyword evidence="2" id="KW-0032">Aminotransferase</keyword>
<sequence>MNLKPLEKSDRTNLYEQVAYRVQSLIEEGTLQPGDRIPSVRRMHKQMNVSISTVLEAYRLLEDRGFIGARPQSGYFVKQTSLLSYRDEPKPSTPPRRIYQVDTSIAFRINVALRDPSIIRLGAAVADPQLFPIKALNRLMGQVMRQYPEICHAYDPLPGCEPLRHEVARRLMDAGCSITPEQILVTNGTTEALYLSLRAVTKPGDTVAIESPCYYGLLEILESLHLQALELPTHPREGLIIEELEAAFQQGNIAACAVVSNFSNPLASCMSDEKKKQLVEILETYDVPLVEDDVYGDLGFDGNRPKAIKAFDRKGLVLYCASCSKTLSPGLRVGWAVPGRYQTEIEQLKLITNINTAPVNQLTIAAFLSNGGYDRHLRQLRRSYQEKVIRMTQAIYEYFPDETKVTRPTGGHVLWVELSPKFDSMLLYHQAFQHKISIAPGAIFSVSGSYQNCFRLNCGIPWSYQLEQAMKTLGRLIDRQLQD</sequence>
<proteinExistence type="inferred from homology"/>
<dbReference type="OrthoDB" id="9802328at2"/>
<dbReference type="GO" id="GO:0030170">
    <property type="term" value="F:pyridoxal phosphate binding"/>
    <property type="evidence" value="ECO:0007669"/>
    <property type="project" value="InterPro"/>
</dbReference>
<evidence type="ECO:0000256" key="2">
    <source>
        <dbReference type="ARBA" id="ARBA00022576"/>
    </source>
</evidence>
<evidence type="ECO:0000256" key="5">
    <source>
        <dbReference type="ARBA" id="ARBA00023015"/>
    </source>
</evidence>
<dbReference type="CDD" id="cd00609">
    <property type="entry name" value="AAT_like"/>
    <property type="match status" value="1"/>
</dbReference>